<dbReference type="Pfam" id="PF00047">
    <property type="entry name" value="ig"/>
    <property type="match status" value="1"/>
</dbReference>
<dbReference type="Proteomes" id="UP000837857">
    <property type="component" value="Chromosome 9"/>
</dbReference>
<dbReference type="Gene3D" id="2.60.40.10">
    <property type="entry name" value="Immunoglobulins"/>
    <property type="match status" value="2"/>
</dbReference>
<feature type="non-terminal residue" evidence="4">
    <location>
        <position position="1"/>
    </location>
</feature>
<reference evidence="4" key="1">
    <citation type="submission" date="2022-03" db="EMBL/GenBank/DDBJ databases">
        <authorList>
            <person name="Martin H S."/>
        </authorList>
    </citation>
    <scope>NUCLEOTIDE SEQUENCE</scope>
</reference>
<dbReference type="PANTHER" id="PTHR21261">
    <property type="entry name" value="BEAT PROTEIN"/>
    <property type="match status" value="1"/>
</dbReference>
<gene>
    <name evidence="4" type="ORF">IPOD504_LOCUS17162</name>
</gene>
<dbReference type="InterPro" id="IPR036179">
    <property type="entry name" value="Ig-like_dom_sf"/>
</dbReference>
<feature type="domain" description="Ig-like" evidence="3">
    <location>
        <begin position="137"/>
        <end position="241"/>
    </location>
</feature>
<dbReference type="InterPro" id="IPR013162">
    <property type="entry name" value="CD80_C2-set"/>
</dbReference>
<evidence type="ECO:0000256" key="2">
    <source>
        <dbReference type="SAM" id="SignalP"/>
    </source>
</evidence>
<evidence type="ECO:0000259" key="3">
    <source>
        <dbReference type="PROSITE" id="PS50835"/>
    </source>
</evidence>
<accession>A0ABN8J578</accession>
<sequence>MRLHLLLIALFLWRQDAVTGVRLLELRVPAHAAEGGEAILGCQFDMENDVLYSVKWYKDGREFYRYVPLSPHPISHFATPGVMVDVGRSSNTVVTLVHLTRDSSGLYRCEVSGEAPLFATVYDEKYITIYLLPESGPQLTGLEETYKIGDRVRANCTSQGSRPEAQLKWLINNRLAPRNYLRGPWYRTSERPDAVETIMELTFYVGSNHFRLNTLDLKCQATIAPLYQQETVHQASQEEISAIDSYTDAPKLGEEPIPTFPDFGDTSQLQFEDDKIENNKDKAATISPSRVLLLLAFILTLCILDW</sequence>
<dbReference type="InterPro" id="IPR007110">
    <property type="entry name" value="Ig-like_dom"/>
</dbReference>
<evidence type="ECO:0000256" key="1">
    <source>
        <dbReference type="ARBA" id="ARBA00023157"/>
    </source>
</evidence>
<dbReference type="Pfam" id="PF08205">
    <property type="entry name" value="C2-set_2"/>
    <property type="match status" value="1"/>
</dbReference>
<evidence type="ECO:0000313" key="5">
    <source>
        <dbReference type="Proteomes" id="UP000837857"/>
    </source>
</evidence>
<organism evidence="4 5">
    <name type="scientific">Iphiclides podalirius</name>
    <name type="common">scarce swallowtail</name>
    <dbReference type="NCBI Taxonomy" id="110791"/>
    <lineage>
        <taxon>Eukaryota</taxon>
        <taxon>Metazoa</taxon>
        <taxon>Ecdysozoa</taxon>
        <taxon>Arthropoda</taxon>
        <taxon>Hexapoda</taxon>
        <taxon>Insecta</taxon>
        <taxon>Pterygota</taxon>
        <taxon>Neoptera</taxon>
        <taxon>Endopterygota</taxon>
        <taxon>Lepidoptera</taxon>
        <taxon>Glossata</taxon>
        <taxon>Ditrysia</taxon>
        <taxon>Papilionoidea</taxon>
        <taxon>Papilionidae</taxon>
        <taxon>Papilioninae</taxon>
        <taxon>Iphiclides</taxon>
    </lineage>
</organism>
<dbReference type="InterPro" id="IPR013151">
    <property type="entry name" value="Immunoglobulin_dom"/>
</dbReference>
<name>A0ABN8J578_9NEOP</name>
<dbReference type="InterPro" id="IPR013783">
    <property type="entry name" value="Ig-like_fold"/>
</dbReference>
<keyword evidence="2" id="KW-0732">Signal</keyword>
<dbReference type="PROSITE" id="PS50835">
    <property type="entry name" value="IG_LIKE"/>
    <property type="match status" value="2"/>
</dbReference>
<dbReference type="PANTHER" id="PTHR21261:SF15">
    <property type="entry name" value="BEATEN PATH IIIA, ISOFORM D-RELATED"/>
    <property type="match status" value="1"/>
</dbReference>
<protein>
    <recommendedName>
        <fullName evidence="3">Ig-like domain-containing protein</fullName>
    </recommendedName>
</protein>
<evidence type="ECO:0000313" key="4">
    <source>
        <dbReference type="EMBL" id="CAH2076168.1"/>
    </source>
</evidence>
<keyword evidence="1" id="KW-1015">Disulfide bond</keyword>
<keyword evidence="5" id="KW-1185">Reference proteome</keyword>
<feature type="domain" description="Ig-like" evidence="3">
    <location>
        <begin position="34"/>
        <end position="128"/>
    </location>
</feature>
<feature type="signal peptide" evidence="2">
    <location>
        <begin position="1"/>
        <end position="20"/>
    </location>
</feature>
<feature type="chain" id="PRO_5046968347" description="Ig-like domain-containing protein" evidence="2">
    <location>
        <begin position="21"/>
        <end position="306"/>
    </location>
</feature>
<dbReference type="SUPFAM" id="SSF48726">
    <property type="entry name" value="Immunoglobulin"/>
    <property type="match status" value="1"/>
</dbReference>
<dbReference type="EMBL" id="OW152821">
    <property type="protein sequence ID" value="CAH2076168.1"/>
    <property type="molecule type" value="Genomic_DNA"/>
</dbReference>
<proteinExistence type="predicted"/>